<keyword evidence="2 4" id="KW-0408">Iron</keyword>
<keyword evidence="1 4" id="KW-0479">Metal-binding</keyword>
<evidence type="ECO:0000313" key="8">
    <source>
        <dbReference type="Proteomes" id="UP000249447"/>
    </source>
</evidence>
<evidence type="ECO:0000259" key="5">
    <source>
        <dbReference type="Pfam" id="PF01521"/>
    </source>
</evidence>
<feature type="binding site" evidence="4">
    <location>
        <position position="121"/>
    </location>
    <ligand>
        <name>iron-sulfur cluster</name>
        <dbReference type="ChEBI" id="CHEBI:30408"/>
    </ligand>
</feature>
<dbReference type="PANTHER" id="PTHR43011:SF1">
    <property type="entry name" value="IRON-SULFUR CLUSTER ASSEMBLY 2 HOMOLOG, MITOCHONDRIAL"/>
    <property type="match status" value="1"/>
</dbReference>
<dbReference type="InterPro" id="IPR023063">
    <property type="entry name" value="ErpA_proteobact"/>
</dbReference>
<sequence>MDITPLPSANDASAPDYQSLDRPLTFTSAAAAKVRELIAEEGNPALKLRVYIQGGGCSGFQYGFEFDEDRAEDDLAVETDGVTLLVDPLSLQYLMGAEVDYTESLHGAQFVIRNPNAKTTCGCGSSFSA</sequence>
<proteinExistence type="inferred from homology"/>
<dbReference type="GO" id="GO:0051537">
    <property type="term" value="F:2 iron, 2 sulfur cluster binding"/>
    <property type="evidence" value="ECO:0007669"/>
    <property type="project" value="TreeGrafter"/>
</dbReference>
<evidence type="ECO:0000256" key="1">
    <source>
        <dbReference type="ARBA" id="ARBA00022723"/>
    </source>
</evidence>
<dbReference type="PANTHER" id="PTHR43011">
    <property type="entry name" value="IRON-SULFUR CLUSTER ASSEMBLY 2 HOMOLOG, MITOCHONDRIAL"/>
    <property type="match status" value="1"/>
</dbReference>
<protein>
    <recommendedName>
        <fullName evidence="4">Iron-sulfur cluster insertion protein ErpA</fullName>
    </recommendedName>
</protein>
<comment type="cofactor">
    <cofactor evidence="4">
        <name>iron-sulfur cluster</name>
        <dbReference type="ChEBI" id="CHEBI:30408"/>
    </cofactor>
    <text evidence="4">Binds 1 iron-sulfur cluster per subunit.</text>
</comment>
<dbReference type="InterPro" id="IPR000361">
    <property type="entry name" value="ATAP_core_dom"/>
</dbReference>
<dbReference type="AlphaFoldDB" id="A0A2U9T7G3"/>
<comment type="function">
    <text evidence="4">Required for insertion of 4Fe-4S clusters for at least IspG.</text>
</comment>
<dbReference type="InterPro" id="IPR017870">
    <property type="entry name" value="FeS_cluster_insertion_CS"/>
</dbReference>
<dbReference type="FunFam" id="2.60.300.12:FF:000002">
    <property type="entry name" value="Iron-sulfur cluster insertion protein ErpA"/>
    <property type="match status" value="1"/>
</dbReference>
<dbReference type="EMBL" id="VICD02000243">
    <property type="protein sequence ID" value="KAB8173331.1"/>
    <property type="molecule type" value="Genomic_DNA"/>
</dbReference>
<dbReference type="Proteomes" id="UP000320431">
    <property type="component" value="Unassembled WGS sequence"/>
</dbReference>
<dbReference type="InterPro" id="IPR016092">
    <property type="entry name" value="ATAP"/>
</dbReference>
<dbReference type="SUPFAM" id="SSF89360">
    <property type="entry name" value="HesB-like domain"/>
    <property type="match status" value="1"/>
</dbReference>
<accession>A0A2U9T7G3</accession>
<dbReference type="RefSeq" id="WP_111267530.1">
    <property type="nucleotide sequence ID" value="NZ_CP029843.1"/>
</dbReference>
<dbReference type="EMBL" id="CP029843">
    <property type="protein sequence ID" value="AWV08501.1"/>
    <property type="molecule type" value="Genomic_DNA"/>
</dbReference>
<evidence type="ECO:0000256" key="4">
    <source>
        <dbReference type="HAMAP-Rule" id="MF_01380"/>
    </source>
</evidence>
<evidence type="ECO:0000313" key="7">
    <source>
        <dbReference type="EMBL" id="KAB8173331.1"/>
    </source>
</evidence>
<organism evidence="6 8">
    <name type="scientific">Marilutibacter maris</name>
    <dbReference type="NCBI Taxonomy" id="1605891"/>
    <lineage>
        <taxon>Bacteria</taxon>
        <taxon>Pseudomonadati</taxon>
        <taxon>Pseudomonadota</taxon>
        <taxon>Gammaproteobacteria</taxon>
        <taxon>Lysobacterales</taxon>
        <taxon>Lysobacteraceae</taxon>
        <taxon>Marilutibacter</taxon>
    </lineage>
</organism>
<dbReference type="OrthoDB" id="9801228at2"/>
<comment type="subunit">
    <text evidence="4">Homodimer.</text>
</comment>
<evidence type="ECO:0000313" key="9">
    <source>
        <dbReference type="Proteomes" id="UP000320431"/>
    </source>
</evidence>
<dbReference type="InterPro" id="IPR035903">
    <property type="entry name" value="HesB-like_dom_sf"/>
</dbReference>
<dbReference type="GO" id="GO:0051539">
    <property type="term" value="F:4 iron, 4 sulfur cluster binding"/>
    <property type="evidence" value="ECO:0007669"/>
    <property type="project" value="TreeGrafter"/>
</dbReference>
<feature type="binding site" evidence="4">
    <location>
        <position position="57"/>
    </location>
    <ligand>
        <name>iron-sulfur cluster</name>
        <dbReference type="ChEBI" id="CHEBI:30408"/>
    </ligand>
</feature>
<dbReference type="Pfam" id="PF01521">
    <property type="entry name" value="Fe-S_biosyn"/>
    <property type="match status" value="1"/>
</dbReference>
<dbReference type="GO" id="GO:0005506">
    <property type="term" value="F:iron ion binding"/>
    <property type="evidence" value="ECO:0007669"/>
    <property type="project" value="UniProtKB-UniRule"/>
</dbReference>
<feature type="binding site" evidence="4">
    <location>
        <position position="123"/>
    </location>
    <ligand>
        <name>iron-sulfur cluster</name>
        <dbReference type="ChEBI" id="CHEBI:30408"/>
    </ligand>
</feature>
<dbReference type="Gene3D" id="2.60.300.12">
    <property type="entry name" value="HesB-like domain"/>
    <property type="match status" value="1"/>
</dbReference>
<dbReference type="GO" id="GO:0016226">
    <property type="term" value="P:iron-sulfur cluster assembly"/>
    <property type="evidence" value="ECO:0007669"/>
    <property type="project" value="UniProtKB-UniRule"/>
</dbReference>
<evidence type="ECO:0000256" key="3">
    <source>
        <dbReference type="ARBA" id="ARBA00023014"/>
    </source>
</evidence>
<keyword evidence="3 4" id="KW-0411">Iron-sulfur</keyword>
<feature type="domain" description="Core" evidence="5">
    <location>
        <begin position="24"/>
        <end position="124"/>
    </location>
</feature>
<gene>
    <name evidence="4 7" type="primary">erpA</name>
    <name evidence="6" type="ORF">C9I47_2830</name>
    <name evidence="7" type="ORF">FKV24_014330</name>
</gene>
<dbReference type="PROSITE" id="PS01152">
    <property type="entry name" value="HESB"/>
    <property type="match status" value="1"/>
</dbReference>
<comment type="similarity">
    <text evidence="4">Belongs to the HesB/IscA family.</text>
</comment>
<dbReference type="HAMAP" id="MF_01380">
    <property type="entry name" value="Fe_S_insert_ErpA"/>
    <property type="match status" value="1"/>
</dbReference>
<reference evidence="7 9" key="2">
    <citation type="submission" date="2019-10" db="EMBL/GenBank/DDBJ databases">
        <title>Lysobacter alkalisoli sp. nov., isolated from saline-alkaline soil.</title>
        <authorList>
            <person name="Sun J.-Q."/>
        </authorList>
    </citation>
    <scope>NUCLEOTIDE SEQUENCE [LARGE SCALE GENOMIC DNA]</scope>
    <source>
        <strain evidence="7 9">KCTC 42381</strain>
    </source>
</reference>
<dbReference type="GO" id="GO:0005829">
    <property type="term" value="C:cytosol"/>
    <property type="evidence" value="ECO:0007669"/>
    <property type="project" value="TreeGrafter"/>
</dbReference>
<dbReference type="Proteomes" id="UP000249447">
    <property type="component" value="Chromosome"/>
</dbReference>
<evidence type="ECO:0000313" key="6">
    <source>
        <dbReference type="EMBL" id="AWV08501.1"/>
    </source>
</evidence>
<reference evidence="6 8" key="1">
    <citation type="submission" date="2018-05" db="EMBL/GenBank/DDBJ databases">
        <title>The complete genome of Lysobacter maris HZ9B, a marine bacterium antagonistic against terrestrial plant pathogens.</title>
        <authorList>
            <person name="Zhang X.-Q."/>
        </authorList>
    </citation>
    <scope>NUCLEOTIDE SEQUENCE [LARGE SCALE GENOMIC DNA]</scope>
    <source>
        <strain evidence="6 8">HZ9B</strain>
    </source>
</reference>
<dbReference type="NCBIfam" id="TIGR00049">
    <property type="entry name" value="iron-sulfur cluster assembly accessory protein"/>
    <property type="match status" value="1"/>
</dbReference>
<evidence type="ECO:0000256" key="2">
    <source>
        <dbReference type="ARBA" id="ARBA00023004"/>
    </source>
</evidence>
<name>A0A2U9T7G3_9GAMM</name>
<keyword evidence="8" id="KW-1185">Reference proteome</keyword>
<dbReference type="NCBIfam" id="NF010147">
    <property type="entry name" value="PRK13623.1"/>
    <property type="match status" value="1"/>
</dbReference>
<dbReference type="KEGG" id="lmb:C9I47_2830"/>